<dbReference type="SMART" id="SM00986">
    <property type="entry name" value="UDG"/>
    <property type="match status" value="1"/>
</dbReference>
<keyword evidence="11" id="KW-0234">DNA repair</keyword>
<evidence type="ECO:0000313" key="15">
    <source>
        <dbReference type="Proteomes" id="UP000035352"/>
    </source>
</evidence>
<evidence type="ECO:0000256" key="11">
    <source>
        <dbReference type="ARBA" id="ARBA00023204"/>
    </source>
</evidence>
<dbReference type="InterPro" id="IPR005122">
    <property type="entry name" value="Uracil-DNA_glycosylase-like"/>
</dbReference>
<dbReference type="PATRIC" id="fig|413882.6.peg.976"/>
<reference evidence="14 15" key="1">
    <citation type="submission" date="2015-05" db="EMBL/GenBank/DDBJ databases">
        <authorList>
            <person name="Tang B."/>
            <person name="Yu Y."/>
        </authorList>
    </citation>
    <scope>NUCLEOTIDE SEQUENCE [LARGE SCALE GENOMIC DNA]</scope>
    <source>
        <strain evidence="14 15">DSM 7029</strain>
    </source>
</reference>
<protein>
    <recommendedName>
        <fullName evidence="4">Type-4 uracil-DNA glycosylase</fullName>
        <ecNumber evidence="3">3.2.2.27</ecNumber>
    </recommendedName>
</protein>
<proteinExistence type="inferred from homology"/>
<dbReference type="GO" id="GO:0051539">
    <property type="term" value="F:4 iron, 4 sulfur cluster binding"/>
    <property type="evidence" value="ECO:0007669"/>
    <property type="project" value="UniProtKB-KW"/>
</dbReference>
<dbReference type="AlphaFoldDB" id="A0A0G3BE78"/>
<dbReference type="Gene3D" id="3.40.470.10">
    <property type="entry name" value="Uracil-DNA glycosylase-like domain"/>
    <property type="match status" value="1"/>
</dbReference>
<dbReference type="GO" id="GO:0004844">
    <property type="term" value="F:uracil DNA N-glycosylase activity"/>
    <property type="evidence" value="ECO:0007669"/>
    <property type="project" value="UniProtKB-EC"/>
</dbReference>
<dbReference type="InterPro" id="IPR005273">
    <property type="entry name" value="Ura-DNA_glyco_family4"/>
</dbReference>
<gene>
    <name evidence="14" type="primary">dpo</name>
    <name evidence="14" type="ORF">AAW51_0921</name>
</gene>
<dbReference type="GO" id="GO:0006281">
    <property type="term" value="P:DNA repair"/>
    <property type="evidence" value="ECO:0007669"/>
    <property type="project" value="UniProtKB-KW"/>
</dbReference>
<feature type="domain" description="Uracil-DNA glycosylase-like" evidence="13">
    <location>
        <begin position="144"/>
        <end position="296"/>
    </location>
</feature>
<dbReference type="CDD" id="cd10030">
    <property type="entry name" value="UDG-F4_TTUDGA_SPO1dp_like"/>
    <property type="match status" value="1"/>
</dbReference>
<dbReference type="GO" id="GO:0046872">
    <property type="term" value="F:metal ion binding"/>
    <property type="evidence" value="ECO:0007669"/>
    <property type="project" value="UniProtKB-KW"/>
</dbReference>
<evidence type="ECO:0000313" key="14">
    <source>
        <dbReference type="EMBL" id="AKJ27612.1"/>
    </source>
</evidence>
<evidence type="ECO:0000256" key="10">
    <source>
        <dbReference type="ARBA" id="ARBA00023014"/>
    </source>
</evidence>
<dbReference type="InterPro" id="IPR036895">
    <property type="entry name" value="Uracil-DNA_glycosylase-like_sf"/>
</dbReference>
<organism evidence="14 15">
    <name type="scientific">Caldimonas brevitalea</name>
    <dbReference type="NCBI Taxonomy" id="413882"/>
    <lineage>
        <taxon>Bacteria</taxon>
        <taxon>Pseudomonadati</taxon>
        <taxon>Pseudomonadota</taxon>
        <taxon>Betaproteobacteria</taxon>
        <taxon>Burkholderiales</taxon>
        <taxon>Sphaerotilaceae</taxon>
        <taxon>Caldimonas</taxon>
    </lineage>
</organism>
<dbReference type="PANTHER" id="PTHR33693:SF1">
    <property type="entry name" value="TYPE-4 URACIL-DNA GLYCOSYLASE"/>
    <property type="match status" value="1"/>
</dbReference>
<name>A0A0G3BE78_9BURK</name>
<accession>A0A0G3BE78</accession>
<keyword evidence="10" id="KW-0411">Iron-sulfur</keyword>
<evidence type="ECO:0000256" key="4">
    <source>
        <dbReference type="ARBA" id="ARBA00019403"/>
    </source>
</evidence>
<keyword evidence="6" id="KW-0479">Metal-binding</keyword>
<dbReference type="Proteomes" id="UP000035352">
    <property type="component" value="Chromosome"/>
</dbReference>
<keyword evidence="5" id="KW-0004">4Fe-4S</keyword>
<evidence type="ECO:0000256" key="3">
    <source>
        <dbReference type="ARBA" id="ARBA00012030"/>
    </source>
</evidence>
<dbReference type="SUPFAM" id="SSF52141">
    <property type="entry name" value="Uracil-DNA glycosylase-like"/>
    <property type="match status" value="1"/>
</dbReference>
<comment type="similarity">
    <text evidence="2">Belongs to the uracil-DNA glycosylase (UDG) superfamily. Type 4 (UDGa) family.</text>
</comment>
<evidence type="ECO:0000256" key="8">
    <source>
        <dbReference type="ARBA" id="ARBA00022801"/>
    </source>
</evidence>
<keyword evidence="9" id="KW-0408">Iron</keyword>
<dbReference type="RefSeq" id="WP_047193650.1">
    <property type="nucleotide sequence ID" value="NZ_CP011371.1"/>
</dbReference>
<feature type="region of interest" description="Disordered" evidence="12">
    <location>
        <begin position="87"/>
        <end position="114"/>
    </location>
</feature>
<dbReference type="SMART" id="SM00987">
    <property type="entry name" value="UreE_C"/>
    <property type="match status" value="1"/>
</dbReference>
<evidence type="ECO:0000256" key="2">
    <source>
        <dbReference type="ARBA" id="ARBA00006521"/>
    </source>
</evidence>
<feature type="region of interest" description="Disordered" evidence="12">
    <location>
        <begin position="39"/>
        <end position="70"/>
    </location>
</feature>
<sequence length="307" mass="33439">MSWDDRQRAMLKEMGIVPWEPRRDDVAPEAAEAASFASEVRLHKAAPPPASPHAEEDVAAAPPMPDPQPIDVLAALEPQLDALAERQDRGLGGGGPRRPGPTAPLVPTARRPSGVEQMDWTALRDAVAGCTACKLCSSRRNTVFGVGHPQADWMVVGEAPGEQEDLKGEPFVGQAGKLLDNMLRAVGLTRQEAGPQQQVFIANVLKCRPPHNRNPEPEEVAQCEPYLQRQVELVQPKIILAMGRFAVQSLLQTSEPIGRLRGRVHRYHGVPVIVTYHPAYLLRNLPDKAKAWEDLCLAKDTATASTG</sequence>
<dbReference type="OrthoDB" id="5290748at2"/>
<dbReference type="STRING" id="413882.AAW51_0921"/>
<dbReference type="PANTHER" id="PTHR33693">
    <property type="entry name" value="TYPE-5 URACIL-DNA GLYCOSYLASE"/>
    <property type="match status" value="1"/>
</dbReference>
<dbReference type="InterPro" id="IPR051536">
    <property type="entry name" value="UDG_Type-4/5"/>
</dbReference>
<keyword evidence="7" id="KW-0227">DNA damage</keyword>
<keyword evidence="8" id="KW-0378">Hydrolase</keyword>
<dbReference type="EC" id="3.2.2.27" evidence="3"/>
<comment type="catalytic activity">
    <reaction evidence="1">
        <text>Hydrolyzes single-stranded DNA or mismatched double-stranded DNA and polynucleotides, releasing free uracil.</text>
        <dbReference type="EC" id="3.2.2.27"/>
    </reaction>
</comment>
<dbReference type="KEGG" id="pbh:AAW51_0921"/>
<evidence type="ECO:0000256" key="6">
    <source>
        <dbReference type="ARBA" id="ARBA00022723"/>
    </source>
</evidence>
<dbReference type="Pfam" id="PF03167">
    <property type="entry name" value="UDG"/>
    <property type="match status" value="1"/>
</dbReference>
<evidence type="ECO:0000256" key="7">
    <source>
        <dbReference type="ARBA" id="ARBA00022763"/>
    </source>
</evidence>
<keyword evidence="15" id="KW-1185">Reference proteome</keyword>
<evidence type="ECO:0000256" key="12">
    <source>
        <dbReference type="SAM" id="MobiDB-lite"/>
    </source>
</evidence>
<evidence type="ECO:0000256" key="1">
    <source>
        <dbReference type="ARBA" id="ARBA00001400"/>
    </source>
</evidence>
<dbReference type="EMBL" id="CP011371">
    <property type="protein sequence ID" value="AKJ27612.1"/>
    <property type="molecule type" value="Genomic_DNA"/>
</dbReference>
<evidence type="ECO:0000256" key="9">
    <source>
        <dbReference type="ARBA" id="ARBA00023004"/>
    </source>
</evidence>
<dbReference type="NCBIfam" id="TIGR00758">
    <property type="entry name" value="UDG_fam4"/>
    <property type="match status" value="1"/>
</dbReference>
<evidence type="ECO:0000256" key="5">
    <source>
        <dbReference type="ARBA" id="ARBA00022485"/>
    </source>
</evidence>
<evidence type="ECO:0000259" key="13">
    <source>
        <dbReference type="SMART" id="SM00986"/>
    </source>
</evidence>